<keyword evidence="2" id="KW-0106">Calcium</keyword>
<evidence type="ECO:0000313" key="5">
    <source>
        <dbReference type="Proteomes" id="UP001597337"/>
    </source>
</evidence>
<evidence type="ECO:0000256" key="2">
    <source>
        <dbReference type="ARBA" id="ARBA00022837"/>
    </source>
</evidence>
<evidence type="ECO:0000256" key="1">
    <source>
        <dbReference type="ARBA" id="ARBA00022723"/>
    </source>
</evidence>
<proteinExistence type="predicted"/>
<dbReference type="RefSeq" id="WP_386023094.1">
    <property type="nucleotide sequence ID" value="NZ_JBHUHX010000006.1"/>
</dbReference>
<dbReference type="InterPro" id="IPR008979">
    <property type="entry name" value="Galactose-bd-like_sf"/>
</dbReference>
<evidence type="ECO:0000259" key="3">
    <source>
        <dbReference type="PROSITE" id="PS50022"/>
    </source>
</evidence>
<gene>
    <name evidence="4" type="ORF">ACFSJC_03165</name>
</gene>
<organism evidence="4 5">
    <name type="scientific">Thiorhodococcus fuscus</name>
    <dbReference type="NCBI Taxonomy" id="527200"/>
    <lineage>
        <taxon>Bacteria</taxon>
        <taxon>Pseudomonadati</taxon>
        <taxon>Pseudomonadota</taxon>
        <taxon>Gammaproteobacteria</taxon>
        <taxon>Chromatiales</taxon>
        <taxon>Chromatiaceae</taxon>
        <taxon>Thiorhodococcus</taxon>
    </lineage>
</organism>
<keyword evidence="1" id="KW-0479">Metal-binding</keyword>
<feature type="domain" description="F5/8 type C" evidence="3">
    <location>
        <begin position="1"/>
        <end position="150"/>
    </location>
</feature>
<dbReference type="PROSITE" id="PS50022">
    <property type="entry name" value="FA58C_3"/>
    <property type="match status" value="1"/>
</dbReference>
<dbReference type="Gene3D" id="2.60.120.260">
    <property type="entry name" value="Galactose-binding domain-like"/>
    <property type="match status" value="1"/>
</dbReference>
<comment type="caution">
    <text evidence="4">The sequence shown here is derived from an EMBL/GenBank/DDBJ whole genome shotgun (WGS) entry which is preliminary data.</text>
</comment>
<name>A0ABW4Y5D1_9GAMM</name>
<sequence>MPSDRYLSQSSWKLEKADSYQNSNRPSAAFDGDPSTFWHTQWSPNSPKHPHYIIIDLGKTETIKGFEYVPRPSGENGTIGNYEFYVSSSSSLPNASALAASGSFSYGTTGDTQEVIFDTAKSGRYIMLRALSEVNGNAWTSVAELRLIQNTGPAYYFAPNGEVSNGSCGGSKWSGNFLNWATMTAIDEFIHTMTGGNRIYDSKTQVIVERARKQSNDSWFPYKKITSHLNDVTPYSSNTGALWIYNSAYGFNISTKSDSAAAASGTGYIGSFNVKVEVCNQTEGVESNCTKYTDGSGIWYKPEGLMQRNMQRMRFGIMAYSNDNDQNRDGGVLRAPMKYIGPTLPSGEVNPDKEYTLEGAYIDNPEGYSGGNSGVLNYLNMFHKAGYKQYDPVSELFYECLNYYKHRGPTRTFYENLTNTEKGGFPVYTDSNSWKDPILYWCQTNYIIGLNDANPWLDKKLPGTWFASGSNWCDRPSAGVGDCGLPSNPDPDINVTSLTNKVGAFESRGKIGEDLASGAGGRYNSNYIAGLAYYANTNDIRDTLKGTQTVTTFMIDSQEYSSSPTLGNKNVLWLAGKYGGFVDANGDNEPQQGEWDSDSDGEPDNYVLATSPTKMVNALEKAFSVATAGLKSSQAAASVGLNTRTGLGAVYQSAYVTSYQDTTTAANRVEWIGEIKMAPINADASIGSVAWNALDVLKSVDQPTQNRTWDSADARKRYVFTWLDEDLDGAVDTGEQIILDSSAVDSDTYPFFDLVSVSDKTNTTAMSAALTTVTELVDFIRGDTTGANVRNRTADFDGNGVTERLLLGDIVHSQPVAVGKPSEDFDLLYDDVTYAGFKVQYKNRRTVVYVGANDGMLHAFNAGYYDGSSYSTSGSGAAHALGAELWAYVPFNLLPHLKWLESTAYDHTYYMDGPIKAFDAKIFTEDADHPDGWGTVLVAGMRLGGSPMTVDTGDDGFGDSDPSDDHEFASAWVLLDVTNPEKPATVLAEIKDPNSPFATGMGYSFSEPAVFTIRENDDSPNDWYLVFGNGPNSLATVNSDQPAKLYVYKLNENDRGFVDDYDPLVLSPNHTGFVGAVTSVDWNLNYKADTLYFGTTGSGTGAGRFFKIELGEDTDPSNWELTEIINLGAPVSMKPTVTVDNQNKHWVYFGSGRLETDSDTSLTQQEYILGIRDEAGDEYPISLSDLKDVTDIVVYSNGSVENAYENGNSIGTLSALDAVINTSLQPDGTHKYFGWYRKLDKDTTDPSERNLSRHSLLGGALITTTYQPDLDLCTLGVSYLYALYYRTGTAYSNSNATGGFLGYGSAGTNGKSAAHVRVEIAQGIAMSPALHIGEVTEKNTATDQVTAVVQDSNANIHTQTLETERALESGEISWREIGTSY</sequence>
<reference evidence="5" key="1">
    <citation type="journal article" date="2019" name="Int. J. Syst. Evol. Microbiol.">
        <title>The Global Catalogue of Microorganisms (GCM) 10K type strain sequencing project: providing services to taxonomists for standard genome sequencing and annotation.</title>
        <authorList>
            <consortium name="The Broad Institute Genomics Platform"/>
            <consortium name="The Broad Institute Genome Sequencing Center for Infectious Disease"/>
            <person name="Wu L."/>
            <person name="Ma J."/>
        </authorList>
    </citation>
    <scope>NUCLEOTIDE SEQUENCE [LARGE SCALE GENOMIC DNA]</scope>
    <source>
        <strain evidence="5">KACC 12597</strain>
    </source>
</reference>
<dbReference type="EMBL" id="JBHUHX010000006">
    <property type="protein sequence ID" value="MFD2110837.1"/>
    <property type="molecule type" value="Genomic_DNA"/>
</dbReference>
<accession>A0ABW4Y5D1</accession>
<dbReference type="SUPFAM" id="SSF49785">
    <property type="entry name" value="Galactose-binding domain-like"/>
    <property type="match status" value="1"/>
</dbReference>
<dbReference type="InterPro" id="IPR008707">
    <property type="entry name" value="B-propeller_PilY1"/>
</dbReference>
<keyword evidence="5" id="KW-1185">Reference proteome</keyword>
<dbReference type="Proteomes" id="UP001597337">
    <property type="component" value="Unassembled WGS sequence"/>
</dbReference>
<dbReference type="Pfam" id="PF00754">
    <property type="entry name" value="F5_F8_type_C"/>
    <property type="match status" value="1"/>
</dbReference>
<dbReference type="InterPro" id="IPR000421">
    <property type="entry name" value="FA58C"/>
</dbReference>
<evidence type="ECO:0000313" key="4">
    <source>
        <dbReference type="EMBL" id="MFD2110837.1"/>
    </source>
</evidence>
<dbReference type="Pfam" id="PF05567">
    <property type="entry name" value="T4P_PilY1"/>
    <property type="match status" value="1"/>
</dbReference>
<protein>
    <submittedName>
        <fullName evidence="4">PilC/PilY family type IV pilus protein</fullName>
    </submittedName>
</protein>